<dbReference type="InterPro" id="IPR019285">
    <property type="entry name" value="DUF2336"/>
</dbReference>
<evidence type="ECO:0000313" key="2">
    <source>
        <dbReference type="EMBL" id="MCT8971241.1"/>
    </source>
</evidence>
<accession>A0AAW5QT10</accession>
<name>A0AAW5QT10_9HYPH</name>
<dbReference type="EMBL" id="JALIDZ010000002">
    <property type="protein sequence ID" value="MCT8971241.1"/>
    <property type="molecule type" value="Genomic_DNA"/>
</dbReference>
<proteinExistence type="predicted"/>
<evidence type="ECO:0000313" key="3">
    <source>
        <dbReference type="Proteomes" id="UP001320898"/>
    </source>
</evidence>
<gene>
    <name evidence="2" type="ORF">MUB46_05145</name>
</gene>
<comment type="caution">
    <text evidence="2">The sequence shown here is derived from an EMBL/GenBank/DDBJ whole genome shotgun (WGS) entry which is preliminary data.</text>
</comment>
<dbReference type="AlphaFoldDB" id="A0AAW5QT10"/>
<protein>
    <submittedName>
        <fullName evidence="2">DUF2336 domain-containing protein</fullName>
    </submittedName>
</protein>
<feature type="compositionally biased region" description="Low complexity" evidence="1">
    <location>
        <begin position="350"/>
        <end position="365"/>
    </location>
</feature>
<reference evidence="2 3" key="1">
    <citation type="submission" date="2022-04" db="EMBL/GenBank/DDBJ databases">
        <authorList>
            <person name="Ye Y.-Q."/>
            <person name="Du Z.-J."/>
        </authorList>
    </citation>
    <scope>NUCLEOTIDE SEQUENCE [LARGE SCALE GENOMIC DNA]</scope>
    <source>
        <strain evidence="2 3">A6E488</strain>
    </source>
</reference>
<organism evidence="2 3">
    <name type="scientific">Microbaculum marinisediminis</name>
    <dbReference type="NCBI Taxonomy" id="2931392"/>
    <lineage>
        <taxon>Bacteria</taxon>
        <taxon>Pseudomonadati</taxon>
        <taxon>Pseudomonadota</taxon>
        <taxon>Alphaproteobacteria</taxon>
        <taxon>Hyphomicrobiales</taxon>
        <taxon>Tepidamorphaceae</taxon>
        <taxon>Microbaculum</taxon>
    </lineage>
</organism>
<dbReference type="Proteomes" id="UP001320898">
    <property type="component" value="Unassembled WGS sequence"/>
</dbReference>
<sequence>MDQGFEERFQDALSTLIGSRMIEADDVRATALNTLTDLILETARRGDRHVPAHFGELMGALLPRVSPQIRATISRRLAPCDLVSPEIARHIIAESAEIAAPMLRHSPVLTASDLYAVAVGDCEEKARAVAARTDLTADMVSALIDRQDPAIATSLVLAETAVVDGSTAERIAAIPNLPRAAARRLIETADLSDDALARLFWLVDEDARRTILERIADRRGGDKVNEPAPPQNSGVELGDTLFALAAVGERAEIAHRLASTLSLPRALSARIVGDLHGEPLAVATRAAGIPADQATGIILLTVTEAGSSYDVLRTLAGLAERLTPTIARHVVGLWNSAPASRSAARHEPSVARPSARAPRSAAGAPRRLEDVVADLSRRTGS</sequence>
<keyword evidence="3" id="KW-1185">Reference proteome</keyword>
<feature type="region of interest" description="Disordered" evidence="1">
    <location>
        <begin position="342"/>
        <end position="381"/>
    </location>
</feature>
<dbReference type="RefSeq" id="WP_261614808.1">
    <property type="nucleotide sequence ID" value="NZ_JALIDZ010000002.1"/>
</dbReference>
<dbReference type="Pfam" id="PF10098">
    <property type="entry name" value="DUF2336"/>
    <property type="match status" value="1"/>
</dbReference>
<evidence type="ECO:0000256" key="1">
    <source>
        <dbReference type="SAM" id="MobiDB-lite"/>
    </source>
</evidence>